<evidence type="ECO:0000256" key="3">
    <source>
        <dbReference type="ARBA" id="ARBA00022538"/>
    </source>
</evidence>
<gene>
    <name evidence="11 12" type="primary">kdpC</name>
    <name evidence="12" type="ORF">G7070_14480</name>
</gene>
<dbReference type="KEGG" id="prv:G7070_14480"/>
<evidence type="ECO:0000313" key="13">
    <source>
        <dbReference type="Proteomes" id="UP000501058"/>
    </source>
</evidence>
<reference evidence="12 13" key="1">
    <citation type="submission" date="2020-03" db="EMBL/GenBank/DDBJ databases">
        <title>Propioniciclava sp. nov., isolated from Hydrophilus acuminatus.</title>
        <authorList>
            <person name="Hyun D.-W."/>
            <person name="Bae J.-W."/>
        </authorList>
    </citation>
    <scope>NUCLEOTIDE SEQUENCE [LARGE SCALE GENOMIC DNA]</scope>
    <source>
        <strain evidence="12 13">HDW11</strain>
    </source>
</reference>
<keyword evidence="6 11" id="KW-0067">ATP-binding</keyword>
<name>A0A6G7Y8X3_9ACTN</name>
<evidence type="ECO:0000256" key="10">
    <source>
        <dbReference type="ARBA" id="ARBA00023136"/>
    </source>
</evidence>
<keyword evidence="13" id="KW-1185">Reference proteome</keyword>
<dbReference type="HAMAP" id="MF_00276">
    <property type="entry name" value="KdpC"/>
    <property type="match status" value="1"/>
</dbReference>
<comment type="subcellular location">
    <subcellularLocation>
        <location evidence="11">Cell membrane</location>
        <topology evidence="11">Single-pass membrane protein</topology>
    </subcellularLocation>
</comment>
<evidence type="ECO:0000256" key="7">
    <source>
        <dbReference type="ARBA" id="ARBA00022958"/>
    </source>
</evidence>
<dbReference type="GO" id="GO:0008556">
    <property type="term" value="F:P-type potassium transmembrane transporter activity"/>
    <property type="evidence" value="ECO:0007669"/>
    <property type="project" value="InterPro"/>
</dbReference>
<keyword evidence="2 11" id="KW-1003">Cell membrane</keyword>
<keyword evidence="10 11" id="KW-0472">Membrane</keyword>
<dbReference type="NCBIfam" id="TIGR00681">
    <property type="entry name" value="kdpC"/>
    <property type="match status" value="1"/>
</dbReference>
<keyword evidence="8 11" id="KW-1133">Transmembrane helix</keyword>
<dbReference type="Pfam" id="PF02669">
    <property type="entry name" value="KdpC"/>
    <property type="match status" value="1"/>
</dbReference>
<evidence type="ECO:0000256" key="9">
    <source>
        <dbReference type="ARBA" id="ARBA00023065"/>
    </source>
</evidence>
<evidence type="ECO:0000256" key="6">
    <source>
        <dbReference type="ARBA" id="ARBA00022840"/>
    </source>
</evidence>
<dbReference type="Proteomes" id="UP000501058">
    <property type="component" value="Chromosome"/>
</dbReference>
<keyword evidence="1 11" id="KW-0813">Transport</keyword>
<dbReference type="AlphaFoldDB" id="A0A6G7Y8X3"/>
<evidence type="ECO:0000256" key="1">
    <source>
        <dbReference type="ARBA" id="ARBA00022448"/>
    </source>
</evidence>
<comment type="function">
    <text evidence="11">Part of the high-affinity ATP-driven potassium transport (or Kdp) system, which catalyzes the hydrolysis of ATP coupled with the electrogenic transport of potassium into the cytoplasm. This subunit acts as a catalytic chaperone that increases the ATP-binding affinity of the ATP-hydrolyzing subunit KdpB by the formation of a transient KdpB/KdpC/ATP ternary complex.</text>
</comment>
<comment type="subunit">
    <text evidence="11">The system is composed of three essential subunits: KdpA, KdpB and KdpC.</text>
</comment>
<organism evidence="12 13">
    <name type="scientific">Propioniciclava coleopterorum</name>
    <dbReference type="NCBI Taxonomy" id="2714937"/>
    <lineage>
        <taxon>Bacteria</taxon>
        <taxon>Bacillati</taxon>
        <taxon>Actinomycetota</taxon>
        <taxon>Actinomycetes</taxon>
        <taxon>Propionibacteriales</taxon>
        <taxon>Propionibacteriaceae</taxon>
        <taxon>Propioniciclava</taxon>
    </lineage>
</organism>
<keyword evidence="5 11" id="KW-0547">Nucleotide-binding</keyword>
<evidence type="ECO:0000313" key="12">
    <source>
        <dbReference type="EMBL" id="QIK73243.1"/>
    </source>
</evidence>
<keyword evidence="4 11" id="KW-0812">Transmembrane</keyword>
<proteinExistence type="inferred from homology"/>
<evidence type="ECO:0000256" key="5">
    <source>
        <dbReference type="ARBA" id="ARBA00022741"/>
    </source>
</evidence>
<dbReference type="InterPro" id="IPR003820">
    <property type="entry name" value="KdpC"/>
</dbReference>
<evidence type="ECO:0000256" key="2">
    <source>
        <dbReference type="ARBA" id="ARBA00022475"/>
    </source>
</evidence>
<dbReference type="GO" id="GO:0005886">
    <property type="term" value="C:plasma membrane"/>
    <property type="evidence" value="ECO:0007669"/>
    <property type="project" value="UniProtKB-SubCell"/>
</dbReference>
<keyword evidence="9 11" id="KW-0406">Ion transport</keyword>
<sequence>MNSSTRRTWRTVGVAARSLLALTLLLGVVYPLVVTGLAQVLMAPQANGSALTGPDGRVVGSSLIGQSFSDASGAPLPGFFQPRPSAAGDGYDASASSGSNAGPENPDLVAAITERRAQVAAFNGVPEAAVPADAVTASGSGLDPHISPAYAELQVARVAAARSLPEAEVRAMVEASMQGRDAGFLGEPRVNVVVLNNLLQREG</sequence>
<dbReference type="EMBL" id="CP049865">
    <property type="protein sequence ID" value="QIK73243.1"/>
    <property type="molecule type" value="Genomic_DNA"/>
</dbReference>
<comment type="similarity">
    <text evidence="11">Belongs to the KdpC family.</text>
</comment>
<evidence type="ECO:0000256" key="4">
    <source>
        <dbReference type="ARBA" id="ARBA00022692"/>
    </source>
</evidence>
<accession>A0A6G7Y8X3</accession>
<keyword evidence="7 11" id="KW-0630">Potassium</keyword>
<dbReference type="PANTHER" id="PTHR30042">
    <property type="entry name" value="POTASSIUM-TRANSPORTING ATPASE C CHAIN"/>
    <property type="match status" value="1"/>
</dbReference>
<evidence type="ECO:0000256" key="11">
    <source>
        <dbReference type="HAMAP-Rule" id="MF_00276"/>
    </source>
</evidence>
<dbReference type="PANTHER" id="PTHR30042:SF2">
    <property type="entry name" value="POTASSIUM-TRANSPORTING ATPASE KDPC SUBUNIT"/>
    <property type="match status" value="1"/>
</dbReference>
<dbReference type="GO" id="GO:0005524">
    <property type="term" value="F:ATP binding"/>
    <property type="evidence" value="ECO:0007669"/>
    <property type="project" value="UniProtKB-UniRule"/>
</dbReference>
<dbReference type="NCBIfam" id="NF001454">
    <property type="entry name" value="PRK00315.1"/>
    <property type="match status" value="1"/>
</dbReference>
<evidence type="ECO:0000256" key="8">
    <source>
        <dbReference type="ARBA" id="ARBA00022989"/>
    </source>
</evidence>
<dbReference type="PIRSF" id="PIRSF001296">
    <property type="entry name" value="K_ATPase_KdpC"/>
    <property type="match status" value="1"/>
</dbReference>
<keyword evidence="3 11" id="KW-0633">Potassium transport</keyword>
<dbReference type="RefSeq" id="WP_166234314.1">
    <property type="nucleotide sequence ID" value="NZ_CP049865.1"/>
</dbReference>
<protein>
    <recommendedName>
        <fullName evidence="11">Potassium-transporting ATPase KdpC subunit</fullName>
    </recommendedName>
    <alternativeName>
        <fullName evidence="11">ATP phosphohydrolase [potassium-transporting] C chain</fullName>
    </alternativeName>
    <alternativeName>
        <fullName evidence="11">Potassium-binding and translocating subunit C</fullName>
    </alternativeName>
    <alternativeName>
        <fullName evidence="11">Potassium-translocating ATPase C chain</fullName>
    </alternativeName>
</protein>